<evidence type="ECO:0000313" key="2">
    <source>
        <dbReference type="EMBL" id="KAA5606386.1"/>
    </source>
</evidence>
<feature type="domain" description="Aldehyde oxidase/xanthine dehydrogenase a/b hammerhead" evidence="1">
    <location>
        <begin position="213"/>
        <end position="292"/>
    </location>
</feature>
<keyword evidence="3" id="KW-1185">Reference proteome</keyword>
<evidence type="ECO:0000259" key="1">
    <source>
        <dbReference type="SMART" id="SM01008"/>
    </source>
</evidence>
<dbReference type="InterPro" id="IPR052516">
    <property type="entry name" value="N-heterocyclic_Hydroxylase"/>
</dbReference>
<dbReference type="InterPro" id="IPR012368">
    <property type="entry name" value="OxRdtase_Mopterin-bd_su_IorB"/>
</dbReference>
<dbReference type="InterPro" id="IPR037165">
    <property type="entry name" value="AldOxase/xan_DH_Mopterin-bd_sf"/>
</dbReference>
<dbReference type="OrthoDB" id="9767994at2"/>
<reference evidence="2 3" key="1">
    <citation type="submission" date="2019-09" db="EMBL/GenBank/DDBJ databases">
        <title>Genome sequence of Roseospira marina, one of the more divergent members of the non-sulfur purple photosynthetic bacterial family, the Rhodospirillaceae.</title>
        <authorList>
            <person name="Meyer T."/>
            <person name="Kyndt J."/>
        </authorList>
    </citation>
    <scope>NUCLEOTIDE SEQUENCE [LARGE SCALE GENOMIC DNA]</scope>
    <source>
        <strain evidence="2 3">DSM 15113</strain>
    </source>
</reference>
<dbReference type="SMART" id="SM01008">
    <property type="entry name" value="Ald_Xan_dh_C"/>
    <property type="match status" value="1"/>
</dbReference>
<evidence type="ECO:0000313" key="3">
    <source>
        <dbReference type="Proteomes" id="UP000324065"/>
    </source>
</evidence>
<dbReference type="RefSeq" id="WP_150061455.1">
    <property type="nucleotide sequence ID" value="NZ_JACHII010000006.1"/>
</dbReference>
<accession>A0A5M6IDP8</accession>
<comment type="caution">
    <text evidence="2">The sequence shown here is derived from an EMBL/GenBank/DDBJ whole genome shotgun (WGS) entry which is preliminary data.</text>
</comment>
<dbReference type="InterPro" id="IPR046867">
    <property type="entry name" value="AldOxase/xan_DH_MoCoBD2"/>
</dbReference>
<protein>
    <submittedName>
        <fullName evidence="2">Xanthine dehydrogenase family protein molybdopterin-binding subunit</fullName>
    </submittedName>
</protein>
<dbReference type="Proteomes" id="UP000324065">
    <property type="component" value="Unassembled WGS sequence"/>
</dbReference>
<name>A0A5M6IDP8_9PROT</name>
<dbReference type="AlphaFoldDB" id="A0A5M6IDP8"/>
<dbReference type="Gene3D" id="3.30.365.10">
    <property type="entry name" value="Aldehyde oxidase/xanthine dehydrogenase, molybdopterin binding domain"/>
    <property type="match status" value="4"/>
</dbReference>
<dbReference type="Pfam" id="PF02738">
    <property type="entry name" value="MoCoBD_1"/>
    <property type="match status" value="1"/>
</dbReference>
<dbReference type="PANTHER" id="PTHR47495:SF2">
    <property type="entry name" value="ALDEHYDE DEHYDROGENASE"/>
    <property type="match status" value="1"/>
</dbReference>
<dbReference type="GO" id="GO:0016491">
    <property type="term" value="F:oxidoreductase activity"/>
    <property type="evidence" value="ECO:0007669"/>
    <property type="project" value="InterPro"/>
</dbReference>
<dbReference type="EMBL" id="VWPJ01000004">
    <property type="protein sequence ID" value="KAA5606386.1"/>
    <property type="molecule type" value="Genomic_DNA"/>
</dbReference>
<dbReference type="InterPro" id="IPR000674">
    <property type="entry name" value="Ald_Oxase/Xan_DH_a/b"/>
</dbReference>
<dbReference type="PROSITE" id="PS51318">
    <property type="entry name" value="TAT"/>
    <property type="match status" value="1"/>
</dbReference>
<dbReference type="PIRSF" id="PIRSF036389">
    <property type="entry name" value="IOR_B"/>
    <property type="match status" value="1"/>
</dbReference>
<dbReference type="PANTHER" id="PTHR47495">
    <property type="entry name" value="ALDEHYDE DEHYDROGENASE"/>
    <property type="match status" value="1"/>
</dbReference>
<dbReference type="Pfam" id="PF20256">
    <property type="entry name" value="MoCoBD_2"/>
    <property type="match status" value="2"/>
</dbReference>
<dbReference type="SUPFAM" id="SSF56003">
    <property type="entry name" value="Molybdenum cofactor-binding domain"/>
    <property type="match status" value="2"/>
</dbReference>
<organism evidence="2 3">
    <name type="scientific">Roseospira marina</name>
    <dbReference type="NCBI Taxonomy" id="140057"/>
    <lineage>
        <taxon>Bacteria</taxon>
        <taxon>Pseudomonadati</taxon>
        <taxon>Pseudomonadota</taxon>
        <taxon>Alphaproteobacteria</taxon>
        <taxon>Rhodospirillales</taxon>
        <taxon>Rhodospirillaceae</taxon>
        <taxon>Roseospira</taxon>
    </lineage>
</organism>
<sequence length="729" mass="77750">MQTLSRIPGELTRPDRRTFLKLSAGAAGGLLLATRLTSAAYAQGTETEFEQPFLHIRPDNSVTILSKHLDKGQGTATGLTTLIADELDAAHDQMRVEFAPSNPDLYKNLIYGIQGTGGSSAMANSFLQYRQAGAAAKAMLVAAAARQWDVPASEIAVSQGVVSHASGHTARFGELAGLAAQEDVPAEPVLKTPEQWVYIGKAFPRLDVANKSSGSPDTFTMDFQPEGLLVAVVARPPRFGGKVASFDATAARNVPGVVDVFQIPSGVAVLARSTWPAIKGREALVVEWDDSAAEVRSSDAMIAELRDMTAEPGVMVHEVGDTGAAMEQAEKVVELDFDFPFLAHGPMEPLDIVLLFDGETAEFWYGCQSQTGDHAGAAESLGIGFDKVSINTIWAGGSFGRRSPPDRHPVIEICEVAKAMLTAGMAPVPVKVVWTREDDITGGYYRPMSAHKVRVGLDGEGSVTAFKYAIAAKSIIKGSAYEAVMMPNGVDPSMTEGAHDTSYAFPAMRVNQAFQETQVPVLWWRSVGHTHTAYVMEVTMDRIALETGKDPVAFRLEMIKDDPRKANVLRLAAEKAGWDTPLPEGRYRGVAVHKSFGSYVAEVAEISLRDDGTIKVEKVTAAVDCGVPINPDNIVAQVEGGIGYGLGAILRNQVTLAEGVVEETNFDTYEPLRISDMPEIEVHIVPSNEAPTGMGEPGTPPIGPAIANAVAAATGKWITSLPMAKAGLV</sequence>
<proteinExistence type="predicted"/>
<gene>
    <name evidence="2" type="ORF">F1188_05805</name>
</gene>
<dbReference type="InterPro" id="IPR006311">
    <property type="entry name" value="TAT_signal"/>
</dbReference>
<dbReference type="InterPro" id="IPR008274">
    <property type="entry name" value="AldOxase/xan_DH_MoCoBD1"/>
</dbReference>